<keyword evidence="2" id="KW-0472">Membrane</keyword>
<feature type="transmembrane region" description="Helical" evidence="2">
    <location>
        <begin position="78"/>
        <end position="98"/>
    </location>
</feature>
<dbReference type="PANTHER" id="PTHR33471">
    <property type="entry name" value="ATP-DEPENDENT ZINC METALLOPROTEASE-RELATED"/>
    <property type="match status" value="1"/>
</dbReference>
<dbReference type="OrthoDB" id="66620at2759"/>
<feature type="region of interest" description="Disordered" evidence="1">
    <location>
        <begin position="147"/>
        <end position="216"/>
    </location>
</feature>
<dbReference type="GO" id="GO:0005524">
    <property type="term" value="F:ATP binding"/>
    <property type="evidence" value="ECO:0007669"/>
    <property type="project" value="InterPro"/>
</dbReference>
<feature type="transmembrane region" description="Helical" evidence="2">
    <location>
        <begin position="118"/>
        <end position="142"/>
    </location>
</feature>
<dbReference type="SUPFAM" id="SSF140990">
    <property type="entry name" value="FtsH protease domain-like"/>
    <property type="match status" value="1"/>
</dbReference>
<dbReference type="PANTHER" id="PTHR33471:SF7">
    <property type="entry name" value="ATP-DEPENDENT ZINC METALLOPROTEASE-RELATED"/>
    <property type="match status" value="1"/>
</dbReference>
<organism evidence="3 4">
    <name type="scientific">Striga hermonthica</name>
    <name type="common">Purple witchweed</name>
    <name type="synonym">Buchnera hermonthica</name>
    <dbReference type="NCBI Taxonomy" id="68872"/>
    <lineage>
        <taxon>Eukaryota</taxon>
        <taxon>Viridiplantae</taxon>
        <taxon>Streptophyta</taxon>
        <taxon>Embryophyta</taxon>
        <taxon>Tracheophyta</taxon>
        <taxon>Spermatophyta</taxon>
        <taxon>Magnoliopsida</taxon>
        <taxon>eudicotyledons</taxon>
        <taxon>Gunneridae</taxon>
        <taxon>Pentapetalae</taxon>
        <taxon>asterids</taxon>
        <taxon>lamiids</taxon>
        <taxon>Lamiales</taxon>
        <taxon>Orobanchaceae</taxon>
        <taxon>Buchnereae</taxon>
        <taxon>Striga</taxon>
    </lineage>
</organism>
<dbReference type="GO" id="GO:0006508">
    <property type="term" value="P:proteolysis"/>
    <property type="evidence" value="ECO:0007669"/>
    <property type="project" value="InterPro"/>
</dbReference>
<dbReference type="GO" id="GO:0004222">
    <property type="term" value="F:metalloendopeptidase activity"/>
    <property type="evidence" value="ECO:0007669"/>
    <property type="project" value="InterPro"/>
</dbReference>
<dbReference type="GO" id="GO:0004176">
    <property type="term" value="F:ATP-dependent peptidase activity"/>
    <property type="evidence" value="ECO:0007669"/>
    <property type="project" value="InterPro"/>
</dbReference>
<evidence type="ECO:0000256" key="1">
    <source>
        <dbReference type="SAM" id="MobiDB-lite"/>
    </source>
</evidence>
<name>A0A9N7RRY1_STRHE</name>
<gene>
    <name evidence="3" type="ORF">SHERM_08001</name>
</gene>
<dbReference type="Proteomes" id="UP001153555">
    <property type="component" value="Unassembled WGS sequence"/>
</dbReference>
<evidence type="ECO:0000313" key="3">
    <source>
        <dbReference type="EMBL" id="CAA0842137.1"/>
    </source>
</evidence>
<accession>A0A9N7RRY1</accession>
<proteinExistence type="predicted"/>
<reference evidence="3" key="1">
    <citation type="submission" date="2019-12" db="EMBL/GenBank/DDBJ databases">
        <authorList>
            <person name="Scholes J."/>
        </authorList>
    </citation>
    <scope>NUCLEOTIDE SEQUENCE</scope>
</reference>
<dbReference type="EMBL" id="CACSLK010034598">
    <property type="protein sequence ID" value="CAA0842137.1"/>
    <property type="molecule type" value="Genomic_DNA"/>
</dbReference>
<sequence length="261" mass="28665">MQSYVLHAWYGKLFCAVLEGPREVTPAVLESSTGLEVSKFSPKKWGLSGSSSLLVIALFAGVSILLNQGIDIRPNLAAILGLSMLDAIFLGGSCLAQISCYWPPYKRRILVHEAGHLLVAYLMGCPIRGVILDPFVAMQMGIQGQHINRMGKSKDDHKLNRSSLSPRDEERTKRHKSKEDDRKHKPKTKQKSHKISKRRSDKAKPSISTRALAQNDVVRSLLEAPSSNSSAEHHDSIFSGLGEVISGYIQGKKKATVVAQA</sequence>
<evidence type="ECO:0000256" key="2">
    <source>
        <dbReference type="SAM" id="Phobius"/>
    </source>
</evidence>
<protein>
    <submittedName>
        <fullName evidence="3">Uncharacterized protein</fullName>
    </submittedName>
</protein>
<feature type="compositionally biased region" description="Basic and acidic residues" evidence="1">
    <location>
        <begin position="166"/>
        <end position="183"/>
    </location>
</feature>
<comment type="caution">
    <text evidence="3">The sequence shown here is derived from an EMBL/GenBank/DDBJ whole genome shotgun (WGS) entry which is preliminary data.</text>
</comment>
<feature type="compositionally biased region" description="Basic residues" evidence="1">
    <location>
        <begin position="184"/>
        <end position="201"/>
    </location>
</feature>
<dbReference type="InterPro" id="IPR037219">
    <property type="entry name" value="Peptidase_M41-like"/>
</dbReference>
<dbReference type="AlphaFoldDB" id="A0A9N7RRY1"/>
<feature type="transmembrane region" description="Helical" evidence="2">
    <location>
        <begin position="45"/>
        <end position="66"/>
    </location>
</feature>
<keyword evidence="2" id="KW-1133">Transmembrane helix</keyword>
<keyword evidence="4" id="KW-1185">Reference proteome</keyword>
<evidence type="ECO:0000313" key="4">
    <source>
        <dbReference type="Proteomes" id="UP001153555"/>
    </source>
</evidence>
<keyword evidence="2" id="KW-0812">Transmembrane</keyword>